<dbReference type="VEuPathDB" id="AmoebaDB:EIN_381420"/>
<evidence type="ECO:0000313" key="11">
    <source>
        <dbReference type="EMBL" id="ELP92175.1"/>
    </source>
</evidence>
<comment type="subcellular location">
    <subcellularLocation>
        <location evidence="2">Nucleus</location>
    </subcellularLocation>
</comment>
<dbReference type="AlphaFoldDB" id="A0A0A1UB03"/>
<keyword evidence="4" id="KW-0963">Cytoplasm</keyword>
<keyword evidence="5" id="KW-0645">Protease</keyword>
<dbReference type="GO" id="GO:0004298">
    <property type="term" value="F:threonine-type endopeptidase activity"/>
    <property type="evidence" value="ECO:0007669"/>
    <property type="project" value="UniProtKB-KW"/>
</dbReference>
<dbReference type="EMBL" id="KB206395">
    <property type="protein sequence ID" value="ELP92175.1"/>
    <property type="molecule type" value="Genomic_DNA"/>
</dbReference>
<protein>
    <recommendedName>
        <fullName evidence="3">proteasome endopeptidase complex</fullName>
        <ecNumber evidence="3">3.4.25.1</ecNumber>
    </recommendedName>
</protein>
<reference evidence="11 12" key="1">
    <citation type="submission" date="2012-10" db="EMBL/GenBank/DDBJ databases">
        <authorList>
            <person name="Zafar N."/>
            <person name="Inman J."/>
            <person name="Hall N."/>
            <person name="Lorenzi H."/>
            <person name="Caler E."/>
        </authorList>
    </citation>
    <scope>NUCLEOTIDE SEQUENCE [LARGE SCALE GENOMIC DNA]</scope>
    <source>
        <strain evidence="11 12">IP1</strain>
    </source>
</reference>
<dbReference type="RefSeq" id="XP_004258946.1">
    <property type="nucleotide sequence ID" value="XM_004258898.1"/>
</dbReference>
<comment type="catalytic activity">
    <reaction evidence="1">
        <text>Cleavage of peptide bonds with very broad specificity.</text>
        <dbReference type="EC" id="3.4.25.1"/>
    </reaction>
</comment>
<evidence type="ECO:0000256" key="7">
    <source>
        <dbReference type="ARBA" id="ARBA00022801"/>
    </source>
</evidence>
<dbReference type="CDD" id="cd03763">
    <property type="entry name" value="proteasome_beta_type_7"/>
    <property type="match status" value="1"/>
</dbReference>
<keyword evidence="6" id="KW-0888">Threonine protease</keyword>
<evidence type="ECO:0000256" key="4">
    <source>
        <dbReference type="ARBA" id="ARBA00022490"/>
    </source>
</evidence>
<evidence type="ECO:0000256" key="6">
    <source>
        <dbReference type="ARBA" id="ARBA00022698"/>
    </source>
</evidence>
<dbReference type="GO" id="GO:0005634">
    <property type="term" value="C:nucleus"/>
    <property type="evidence" value="ECO:0007669"/>
    <property type="project" value="UniProtKB-SubCell"/>
</dbReference>
<keyword evidence="9" id="KW-0539">Nucleus</keyword>
<keyword evidence="8 11" id="KW-0647">Proteasome</keyword>
<dbReference type="InterPro" id="IPR029055">
    <property type="entry name" value="Ntn_hydrolases_N"/>
</dbReference>
<dbReference type="KEGG" id="eiv:EIN_381420"/>
<evidence type="ECO:0000256" key="3">
    <source>
        <dbReference type="ARBA" id="ARBA00012039"/>
    </source>
</evidence>
<dbReference type="PANTHER" id="PTHR32194">
    <property type="entry name" value="METALLOPROTEASE TLDD"/>
    <property type="match status" value="1"/>
</dbReference>
<evidence type="ECO:0000256" key="10">
    <source>
        <dbReference type="PIRSR" id="PIRSR600243-1"/>
    </source>
</evidence>
<evidence type="ECO:0000256" key="5">
    <source>
        <dbReference type="ARBA" id="ARBA00022670"/>
    </source>
</evidence>
<dbReference type="PRINTS" id="PR00141">
    <property type="entry name" value="PROTEASOME"/>
</dbReference>
<dbReference type="InterPro" id="IPR023333">
    <property type="entry name" value="Proteasome_suB-type"/>
</dbReference>
<evidence type="ECO:0000313" key="12">
    <source>
        <dbReference type="Proteomes" id="UP000014680"/>
    </source>
</evidence>
<dbReference type="InterPro" id="IPR001353">
    <property type="entry name" value="Proteasome_sua/b"/>
</dbReference>
<sequence>MENCDFGLPVGTNYVNDKSKFLKTGTTICGLICNHGEAVVVACDSRATAGPIVADKDCMKLHKLAQNIYCGGAGTAADLTHVTNFIATKLGVHGLTTGTFPRVKTAVTMFKRHLFQYGGHLGVYLVLGGYDCTGAHLYGLMANGYTSEQHYYSLGSGSVAATTILDDGWNEGLTIEEGAALAQHAIEAGILNDMGSGSRVRVCIITKDGVDERLHVSYPCPRIFRNPDFKGFPKKLELVKKTFVPTIADNDINAENNKMEID</sequence>
<keyword evidence="7 11" id="KW-0378">Hydrolase</keyword>
<dbReference type="OrthoDB" id="429533at2759"/>
<evidence type="ECO:0000256" key="2">
    <source>
        <dbReference type="ARBA" id="ARBA00004123"/>
    </source>
</evidence>
<feature type="active site" description="Nucleophile" evidence="10">
    <location>
        <position position="26"/>
    </location>
</feature>
<dbReference type="InterPro" id="IPR000243">
    <property type="entry name" value="Pept_T1A_subB"/>
</dbReference>
<name>A0A0A1UB03_ENTIV</name>
<dbReference type="Gene3D" id="3.60.20.10">
    <property type="entry name" value="Glutamine Phosphoribosylpyrophosphate, subunit 1, domain 1"/>
    <property type="match status" value="1"/>
</dbReference>
<dbReference type="Proteomes" id="UP000014680">
    <property type="component" value="Unassembled WGS sequence"/>
</dbReference>
<gene>
    <name evidence="11" type="ORF">EIN_381420</name>
</gene>
<dbReference type="PANTHER" id="PTHR32194:SF4">
    <property type="entry name" value="PROTEASOME SUBUNIT BETA TYPE-7"/>
    <property type="match status" value="1"/>
</dbReference>
<accession>A0A0A1UB03</accession>
<keyword evidence="12" id="KW-1185">Reference proteome</keyword>
<dbReference type="GO" id="GO:0005737">
    <property type="term" value="C:cytoplasm"/>
    <property type="evidence" value="ECO:0007669"/>
    <property type="project" value="UniProtKB-ARBA"/>
</dbReference>
<dbReference type="OMA" id="KQHLFRH"/>
<dbReference type="PROSITE" id="PS51476">
    <property type="entry name" value="PROTEASOME_BETA_2"/>
    <property type="match status" value="1"/>
</dbReference>
<dbReference type="GO" id="GO:0010498">
    <property type="term" value="P:proteasomal protein catabolic process"/>
    <property type="evidence" value="ECO:0007669"/>
    <property type="project" value="UniProtKB-ARBA"/>
</dbReference>
<evidence type="ECO:0000256" key="1">
    <source>
        <dbReference type="ARBA" id="ARBA00001198"/>
    </source>
</evidence>
<dbReference type="Pfam" id="PF00227">
    <property type="entry name" value="Proteasome"/>
    <property type="match status" value="1"/>
</dbReference>
<dbReference type="GO" id="GO:0005839">
    <property type="term" value="C:proteasome core complex"/>
    <property type="evidence" value="ECO:0007669"/>
    <property type="project" value="InterPro"/>
</dbReference>
<organism evidence="11 12">
    <name type="scientific">Entamoeba invadens IP1</name>
    <dbReference type="NCBI Taxonomy" id="370355"/>
    <lineage>
        <taxon>Eukaryota</taxon>
        <taxon>Amoebozoa</taxon>
        <taxon>Evosea</taxon>
        <taxon>Archamoebae</taxon>
        <taxon>Mastigamoebida</taxon>
        <taxon>Entamoebidae</taxon>
        <taxon>Entamoeba</taxon>
    </lineage>
</organism>
<proteinExistence type="predicted"/>
<dbReference type="EC" id="3.4.25.1" evidence="3"/>
<dbReference type="GeneID" id="14891181"/>
<dbReference type="SUPFAM" id="SSF56235">
    <property type="entry name" value="N-terminal nucleophile aminohydrolases (Ntn hydrolases)"/>
    <property type="match status" value="1"/>
</dbReference>
<evidence type="ECO:0000256" key="8">
    <source>
        <dbReference type="ARBA" id="ARBA00022942"/>
    </source>
</evidence>
<evidence type="ECO:0000256" key="9">
    <source>
        <dbReference type="ARBA" id="ARBA00023242"/>
    </source>
</evidence>